<keyword evidence="1" id="KW-0147">Chitin-binding</keyword>
<dbReference type="Gene3D" id="3.10.350.10">
    <property type="entry name" value="LysM domain"/>
    <property type="match status" value="4"/>
</dbReference>
<dbReference type="EMBL" id="MU857652">
    <property type="protein sequence ID" value="KAK4247525.1"/>
    <property type="molecule type" value="Genomic_DNA"/>
</dbReference>
<dbReference type="PROSITE" id="PS51782">
    <property type="entry name" value="LYSM"/>
    <property type="match status" value="4"/>
</dbReference>
<feature type="domain" description="LysM" evidence="7">
    <location>
        <begin position="227"/>
        <end position="274"/>
    </location>
</feature>
<dbReference type="InterPro" id="IPR018392">
    <property type="entry name" value="LysM"/>
</dbReference>
<feature type="signal peptide" evidence="6">
    <location>
        <begin position="1"/>
        <end position="21"/>
    </location>
</feature>
<dbReference type="PANTHER" id="PTHR34997">
    <property type="entry name" value="AM15"/>
    <property type="match status" value="1"/>
</dbReference>
<proteinExistence type="inferred from homology"/>
<dbReference type="InterPro" id="IPR052210">
    <property type="entry name" value="LysM1-like"/>
</dbReference>
<feature type="domain" description="LysM" evidence="7">
    <location>
        <begin position="148"/>
        <end position="195"/>
    </location>
</feature>
<protein>
    <recommendedName>
        <fullName evidence="7">LysM domain-containing protein</fullName>
    </recommendedName>
</protein>
<feature type="region of interest" description="Disordered" evidence="5">
    <location>
        <begin position="99"/>
        <end position="136"/>
    </location>
</feature>
<comment type="similarity">
    <text evidence="4">Belongs to the secreted LysM effector family.</text>
</comment>
<evidence type="ECO:0000256" key="5">
    <source>
        <dbReference type="SAM" id="MobiDB-lite"/>
    </source>
</evidence>
<feature type="chain" id="PRO_5043027463" description="LysM domain-containing protein" evidence="6">
    <location>
        <begin position="22"/>
        <end position="433"/>
    </location>
</feature>
<evidence type="ECO:0000256" key="2">
    <source>
        <dbReference type="ARBA" id="ARBA00022729"/>
    </source>
</evidence>
<keyword evidence="9" id="KW-1185">Reference proteome</keyword>
<evidence type="ECO:0000259" key="7">
    <source>
        <dbReference type="PROSITE" id="PS51782"/>
    </source>
</evidence>
<evidence type="ECO:0000256" key="1">
    <source>
        <dbReference type="ARBA" id="ARBA00022669"/>
    </source>
</evidence>
<feature type="domain" description="LysM" evidence="7">
    <location>
        <begin position="306"/>
        <end position="352"/>
    </location>
</feature>
<sequence length="433" mass="45264">MDVRRLVLLTAAASRLGSSLAAPSAVRVRDAVPNYPVAPDTTPYCSWWWDNDGSISCEDMPDIWDITLDDFVRWNPSLAAGCSALKTDMSFCVEAADEPPVSTTAKPTSSTSTTASTSRSSSSSSSSSSFGIVTPTPIQPGMVDDCDAFYLVEQGDSCDTIASKNGISVTEFLKWNTNIGGRVCNGLWADAYVCVSVIGHTPTPTNPGNGIETPTPTQPGMVNNCDAFYEVVTGDSCDSIASENGISVAEFLEWNTEVGGKACSGLWAGAYVCVSIIGHTPTPTDPGNGIATPTPTQPGMVSNCDAFYEVILGDSCATIAAKNGVTVDQLAKWNDVGGTACTGLWANAYICVSIIGHTPTPADPGNGIATPSPIQDGMTKNCKTFHKVAASDTCASIASKYKITTAQFIKWNPAAKSDCTGLWANTYACVAVL</sequence>
<evidence type="ECO:0000256" key="6">
    <source>
        <dbReference type="SAM" id="SignalP"/>
    </source>
</evidence>
<dbReference type="SMART" id="SM00257">
    <property type="entry name" value="LysM"/>
    <property type="match status" value="4"/>
</dbReference>
<evidence type="ECO:0000313" key="8">
    <source>
        <dbReference type="EMBL" id="KAK4247525.1"/>
    </source>
</evidence>
<dbReference type="PANTHER" id="PTHR34997:SF2">
    <property type="entry name" value="LYSM DOMAIN-CONTAINING PROTEIN-RELATED"/>
    <property type="match status" value="1"/>
</dbReference>
<dbReference type="GO" id="GO:0008061">
    <property type="term" value="F:chitin binding"/>
    <property type="evidence" value="ECO:0007669"/>
    <property type="project" value="UniProtKB-KW"/>
</dbReference>
<reference evidence="8" key="2">
    <citation type="submission" date="2023-05" db="EMBL/GenBank/DDBJ databases">
        <authorList>
            <consortium name="Lawrence Berkeley National Laboratory"/>
            <person name="Steindorff A."/>
            <person name="Hensen N."/>
            <person name="Bonometti L."/>
            <person name="Westerberg I."/>
            <person name="Brannstrom I.O."/>
            <person name="Guillou S."/>
            <person name="Cros-Aarteil S."/>
            <person name="Calhoun S."/>
            <person name="Haridas S."/>
            <person name="Kuo A."/>
            <person name="Mondo S."/>
            <person name="Pangilinan J."/>
            <person name="Riley R."/>
            <person name="Labutti K."/>
            <person name="Andreopoulos B."/>
            <person name="Lipzen A."/>
            <person name="Chen C."/>
            <person name="Yanf M."/>
            <person name="Daum C."/>
            <person name="Ng V."/>
            <person name="Clum A."/>
            <person name="Ohm R."/>
            <person name="Martin F."/>
            <person name="Silar P."/>
            <person name="Natvig D."/>
            <person name="Lalanne C."/>
            <person name="Gautier V."/>
            <person name="Ament-Velasquez S.L."/>
            <person name="Kruys A."/>
            <person name="Hutchinson M.I."/>
            <person name="Powell A.J."/>
            <person name="Barry K."/>
            <person name="Miller A.N."/>
            <person name="Grigoriev I.V."/>
            <person name="Debuchy R."/>
            <person name="Gladieux P."/>
            <person name="Thoren M.H."/>
            <person name="Johannesson H."/>
        </authorList>
    </citation>
    <scope>NUCLEOTIDE SEQUENCE</scope>
    <source>
        <strain evidence="8">CBS 359.72</strain>
    </source>
</reference>
<evidence type="ECO:0000256" key="3">
    <source>
        <dbReference type="ARBA" id="ARBA00023026"/>
    </source>
</evidence>
<feature type="domain" description="LysM" evidence="7">
    <location>
        <begin position="384"/>
        <end position="430"/>
    </location>
</feature>
<dbReference type="AlphaFoldDB" id="A0AAN7CTA2"/>
<dbReference type="SUPFAM" id="SSF54106">
    <property type="entry name" value="LysM domain"/>
    <property type="match status" value="4"/>
</dbReference>
<name>A0AAN7CTA2_9PEZI</name>
<keyword evidence="3" id="KW-0843">Virulence</keyword>
<accession>A0AAN7CTA2</accession>
<keyword evidence="2 6" id="KW-0732">Signal</keyword>
<dbReference type="Proteomes" id="UP001303647">
    <property type="component" value="Unassembled WGS sequence"/>
</dbReference>
<dbReference type="CDD" id="cd00118">
    <property type="entry name" value="LysM"/>
    <property type="match status" value="4"/>
</dbReference>
<comment type="caution">
    <text evidence="8">The sequence shown here is derived from an EMBL/GenBank/DDBJ whole genome shotgun (WGS) entry which is preliminary data.</text>
</comment>
<reference evidence="8" key="1">
    <citation type="journal article" date="2023" name="Mol. Phylogenet. Evol.">
        <title>Genome-scale phylogeny and comparative genomics of the fungal order Sordariales.</title>
        <authorList>
            <person name="Hensen N."/>
            <person name="Bonometti L."/>
            <person name="Westerberg I."/>
            <person name="Brannstrom I.O."/>
            <person name="Guillou S."/>
            <person name="Cros-Aarteil S."/>
            <person name="Calhoun S."/>
            <person name="Haridas S."/>
            <person name="Kuo A."/>
            <person name="Mondo S."/>
            <person name="Pangilinan J."/>
            <person name="Riley R."/>
            <person name="LaButti K."/>
            <person name="Andreopoulos B."/>
            <person name="Lipzen A."/>
            <person name="Chen C."/>
            <person name="Yan M."/>
            <person name="Daum C."/>
            <person name="Ng V."/>
            <person name="Clum A."/>
            <person name="Steindorff A."/>
            <person name="Ohm R.A."/>
            <person name="Martin F."/>
            <person name="Silar P."/>
            <person name="Natvig D.O."/>
            <person name="Lalanne C."/>
            <person name="Gautier V."/>
            <person name="Ament-Velasquez S.L."/>
            <person name="Kruys A."/>
            <person name="Hutchinson M.I."/>
            <person name="Powell A.J."/>
            <person name="Barry K."/>
            <person name="Miller A.N."/>
            <person name="Grigoriev I.V."/>
            <person name="Debuchy R."/>
            <person name="Gladieux P."/>
            <person name="Hiltunen Thoren M."/>
            <person name="Johannesson H."/>
        </authorList>
    </citation>
    <scope>NUCLEOTIDE SEQUENCE</scope>
    <source>
        <strain evidence="8">CBS 359.72</strain>
    </source>
</reference>
<evidence type="ECO:0000256" key="4">
    <source>
        <dbReference type="ARBA" id="ARBA00044955"/>
    </source>
</evidence>
<dbReference type="Pfam" id="PF01476">
    <property type="entry name" value="LysM"/>
    <property type="match status" value="4"/>
</dbReference>
<evidence type="ECO:0000313" key="9">
    <source>
        <dbReference type="Proteomes" id="UP001303647"/>
    </source>
</evidence>
<feature type="compositionally biased region" description="Low complexity" evidence="5">
    <location>
        <begin position="102"/>
        <end position="129"/>
    </location>
</feature>
<organism evidence="8 9">
    <name type="scientific">Corynascus novoguineensis</name>
    <dbReference type="NCBI Taxonomy" id="1126955"/>
    <lineage>
        <taxon>Eukaryota</taxon>
        <taxon>Fungi</taxon>
        <taxon>Dikarya</taxon>
        <taxon>Ascomycota</taxon>
        <taxon>Pezizomycotina</taxon>
        <taxon>Sordariomycetes</taxon>
        <taxon>Sordariomycetidae</taxon>
        <taxon>Sordariales</taxon>
        <taxon>Chaetomiaceae</taxon>
        <taxon>Corynascus</taxon>
    </lineage>
</organism>
<gene>
    <name evidence="8" type="ORF">C7999DRAFT_14483</name>
</gene>
<dbReference type="InterPro" id="IPR036779">
    <property type="entry name" value="LysM_dom_sf"/>
</dbReference>